<name>A0A5D0MRE8_FLESI</name>
<dbReference type="RefSeq" id="WP_303700176.1">
    <property type="nucleotide sequence ID" value="NZ_VSIV01000045.1"/>
</dbReference>
<dbReference type="InterPro" id="IPR016039">
    <property type="entry name" value="Thiolase-like"/>
</dbReference>
<evidence type="ECO:0000313" key="2">
    <source>
        <dbReference type="EMBL" id="TYB35232.1"/>
    </source>
</evidence>
<dbReference type="PANTHER" id="PTHR34069">
    <property type="entry name" value="3-OXOACYL-[ACYL-CARRIER-PROTEIN] SYNTHASE 3"/>
    <property type="match status" value="1"/>
</dbReference>
<dbReference type="EMBL" id="VSIV01000045">
    <property type="protein sequence ID" value="TYB35232.1"/>
    <property type="molecule type" value="Genomic_DNA"/>
</dbReference>
<organism evidence="2 3">
    <name type="scientific">Flexistipes sinusarabici</name>
    <dbReference type="NCBI Taxonomy" id="2352"/>
    <lineage>
        <taxon>Bacteria</taxon>
        <taxon>Pseudomonadati</taxon>
        <taxon>Deferribacterota</taxon>
        <taxon>Deferribacteres</taxon>
        <taxon>Deferribacterales</taxon>
        <taxon>Flexistipitaceae</taxon>
        <taxon>Flexistipes</taxon>
    </lineage>
</organism>
<dbReference type="Pfam" id="PF08545">
    <property type="entry name" value="ACP_syn_III"/>
    <property type="match status" value="1"/>
</dbReference>
<dbReference type="AlphaFoldDB" id="A0A5D0MRE8"/>
<dbReference type="GO" id="GO:0044550">
    <property type="term" value="P:secondary metabolite biosynthetic process"/>
    <property type="evidence" value="ECO:0007669"/>
    <property type="project" value="TreeGrafter"/>
</dbReference>
<comment type="caution">
    <text evidence="2">The sequence shown here is derived from an EMBL/GenBank/DDBJ whole genome shotgun (WGS) entry which is preliminary data.</text>
</comment>
<proteinExistence type="predicted"/>
<evidence type="ECO:0000259" key="1">
    <source>
        <dbReference type="Pfam" id="PF08545"/>
    </source>
</evidence>
<gene>
    <name evidence="2" type="ORF">FXF49_01650</name>
</gene>
<evidence type="ECO:0000313" key="3">
    <source>
        <dbReference type="Proteomes" id="UP000323337"/>
    </source>
</evidence>
<dbReference type="SUPFAM" id="SSF53901">
    <property type="entry name" value="Thiolase-like"/>
    <property type="match status" value="1"/>
</dbReference>
<feature type="domain" description="Beta-ketoacyl-[acyl-carrier-protein] synthase III N-terminal" evidence="1">
    <location>
        <begin position="107"/>
        <end position="184"/>
    </location>
</feature>
<dbReference type="EC" id="2.3.1.180" evidence="2"/>
<dbReference type="GO" id="GO:0006633">
    <property type="term" value="P:fatty acid biosynthetic process"/>
    <property type="evidence" value="ECO:0007669"/>
    <property type="project" value="InterPro"/>
</dbReference>
<dbReference type="GO" id="GO:0004315">
    <property type="term" value="F:3-oxoacyl-[acyl-carrier-protein] synthase activity"/>
    <property type="evidence" value="ECO:0007669"/>
    <property type="project" value="InterPro"/>
</dbReference>
<dbReference type="NCBIfam" id="NF006829">
    <property type="entry name" value="PRK09352.1"/>
    <property type="match status" value="1"/>
</dbReference>
<reference evidence="2 3" key="1">
    <citation type="submission" date="2019-08" db="EMBL/GenBank/DDBJ databases">
        <title>Genomic characterization of a novel candidate phylum (ARYD3) from a high temperature, high salinity tertiary oil reservoir in north central Oklahoma, USA.</title>
        <authorList>
            <person name="Youssef N.H."/>
            <person name="Yadav A."/>
            <person name="Elshahed M.S."/>
        </authorList>
    </citation>
    <scope>NUCLEOTIDE SEQUENCE [LARGE SCALE GENOMIC DNA]</scope>
    <source>
        <strain evidence="2">ARYD1</strain>
    </source>
</reference>
<accession>A0A5D0MRE8</accession>
<protein>
    <submittedName>
        <fullName evidence="2">Beta-ketoacyl-ACP synthase 3</fullName>
        <ecNumber evidence="2">2.3.1.180</ecNumber>
    </submittedName>
</protein>
<keyword evidence="2" id="KW-0012">Acyltransferase</keyword>
<dbReference type="Gene3D" id="3.40.47.10">
    <property type="match status" value="1"/>
</dbReference>
<dbReference type="GO" id="GO:0033818">
    <property type="term" value="F:beta-ketoacyl-acyl-carrier-protein synthase III activity"/>
    <property type="evidence" value="ECO:0007669"/>
    <property type="project" value="UniProtKB-EC"/>
</dbReference>
<keyword evidence="2" id="KW-0808">Transferase</keyword>
<dbReference type="PANTHER" id="PTHR34069:SF2">
    <property type="entry name" value="BETA-KETOACYL-[ACYL-CARRIER-PROTEIN] SYNTHASE III"/>
    <property type="match status" value="1"/>
</dbReference>
<dbReference type="CDD" id="cd00830">
    <property type="entry name" value="KAS_III"/>
    <property type="match status" value="1"/>
</dbReference>
<dbReference type="Proteomes" id="UP000323337">
    <property type="component" value="Unassembled WGS sequence"/>
</dbReference>
<dbReference type="InterPro" id="IPR013751">
    <property type="entry name" value="ACP_syn_III_N"/>
</dbReference>
<sequence>MNGYSCISGTGSFFPDKVLTNEELEKMVDTSSDWIVTRTGIQERRIAEKETCCEMAAEASKEALKSANINADEVDGIIMASFTSDTIMPSGACRLQHMLGIKKGFAFDVSAACTGFIYAAGVADSLIKNRMADNILVVGAEKLSPFVDWKDRNTCILFGDGAGAVVMSKSDNPGIRTVNMYANGKHADLLKLPALGSNFFSQRNELNIESELIKM</sequence>
<feature type="non-terminal residue" evidence="2">
    <location>
        <position position="215"/>
    </location>
</feature>